<evidence type="ECO:0000313" key="3">
    <source>
        <dbReference type="Proteomes" id="UP001289374"/>
    </source>
</evidence>
<evidence type="ECO:0000259" key="1">
    <source>
        <dbReference type="Pfam" id="PF13456"/>
    </source>
</evidence>
<proteinExistence type="predicted"/>
<feature type="domain" description="RNase H type-1" evidence="1">
    <location>
        <begin position="59"/>
        <end position="113"/>
    </location>
</feature>
<dbReference type="InterPro" id="IPR012337">
    <property type="entry name" value="RNaseH-like_sf"/>
</dbReference>
<evidence type="ECO:0000313" key="2">
    <source>
        <dbReference type="EMBL" id="KAK4384645.1"/>
    </source>
</evidence>
<gene>
    <name evidence="2" type="ORF">Sango_3039600</name>
</gene>
<dbReference type="Proteomes" id="UP001289374">
    <property type="component" value="Unassembled WGS sequence"/>
</dbReference>
<reference evidence="2" key="2">
    <citation type="journal article" date="2024" name="Plant">
        <title>Genomic evolution and insights into agronomic trait innovations of Sesamum species.</title>
        <authorList>
            <person name="Miao H."/>
            <person name="Wang L."/>
            <person name="Qu L."/>
            <person name="Liu H."/>
            <person name="Sun Y."/>
            <person name="Le M."/>
            <person name="Wang Q."/>
            <person name="Wei S."/>
            <person name="Zheng Y."/>
            <person name="Lin W."/>
            <person name="Duan Y."/>
            <person name="Cao H."/>
            <person name="Xiong S."/>
            <person name="Wang X."/>
            <person name="Wei L."/>
            <person name="Li C."/>
            <person name="Ma Q."/>
            <person name="Ju M."/>
            <person name="Zhao R."/>
            <person name="Li G."/>
            <person name="Mu C."/>
            <person name="Tian Q."/>
            <person name="Mei H."/>
            <person name="Zhang T."/>
            <person name="Gao T."/>
            <person name="Zhang H."/>
        </authorList>
    </citation>
    <scope>NUCLEOTIDE SEQUENCE</scope>
    <source>
        <strain evidence="2">K16</strain>
    </source>
</reference>
<dbReference type="InterPro" id="IPR036397">
    <property type="entry name" value="RNaseH_sf"/>
</dbReference>
<dbReference type="Gene3D" id="3.30.420.10">
    <property type="entry name" value="Ribonuclease H-like superfamily/Ribonuclease H"/>
    <property type="match status" value="1"/>
</dbReference>
<dbReference type="AlphaFoldDB" id="A0AAE1TA06"/>
<dbReference type="CDD" id="cd06222">
    <property type="entry name" value="RNase_H_like"/>
    <property type="match status" value="1"/>
</dbReference>
<name>A0AAE1TA06_9LAMI</name>
<dbReference type="EMBL" id="JACGWL010000047">
    <property type="protein sequence ID" value="KAK4384645.1"/>
    <property type="molecule type" value="Genomic_DNA"/>
</dbReference>
<dbReference type="InterPro" id="IPR044730">
    <property type="entry name" value="RNase_H-like_dom_plant"/>
</dbReference>
<keyword evidence="3" id="KW-1185">Reference proteome</keyword>
<dbReference type="Pfam" id="PF13456">
    <property type="entry name" value="RVT_3"/>
    <property type="match status" value="1"/>
</dbReference>
<organism evidence="2 3">
    <name type="scientific">Sesamum angolense</name>
    <dbReference type="NCBI Taxonomy" id="2727404"/>
    <lineage>
        <taxon>Eukaryota</taxon>
        <taxon>Viridiplantae</taxon>
        <taxon>Streptophyta</taxon>
        <taxon>Embryophyta</taxon>
        <taxon>Tracheophyta</taxon>
        <taxon>Spermatophyta</taxon>
        <taxon>Magnoliopsida</taxon>
        <taxon>eudicotyledons</taxon>
        <taxon>Gunneridae</taxon>
        <taxon>Pentapetalae</taxon>
        <taxon>asterids</taxon>
        <taxon>lamiids</taxon>
        <taxon>Lamiales</taxon>
        <taxon>Pedaliaceae</taxon>
        <taxon>Sesamum</taxon>
    </lineage>
</organism>
<dbReference type="PANTHER" id="PTHR47723:SF19">
    <property type="entry name" value="POLYNUCLEOTIDYL TRANSFERASE, RIBONUCLEASE H-LIKE SUPERFAMILY PROTEIN"/>
    <property type="match status" value="1"/>
</dbReference>
<dbReference type="GO" id="GO:0004523">
    <property type="term" value="F:RNA-DNA hybrid ribonuclease activity"/>
    <property type="evidence" value="ECO:0007669"/>
    <property type="project" value="InterPro"/>
</dbReference>
<protein>
    <submittedName>
        <fullName evidence="2">Ribonuclease H protein</fullName>
    </submittedName>
</protein>
<dbReference type="GO" id="GO:0003676">
    <property type="term" value="F:nucleic acid binding"/>
    <property type="evidence" value="ECO:0007669"/>
    <property type="project" value="InterPro"/>
</dbReference>
<reference evidence="2" key="1">
    <citation type="submission" date="2020-06" db="EMBL/GenBank/DDBJ databases">
        <authorList>
            <person name="Li T."/>
            <person name="Hu X."/>
            <person name="Zhang T."/>
            <person name="Song X."/>
            <person name="Zhang H."/>
            <person name="Dai N."/>
            <person name="Sheng W."/>
            <person name="Hou X."/>
            <person name="Wei L."/>
        </authorList>
    </citation>
    <scope>NUCLEOTIDE SEQUENCE</scope>
    <source>
        <strain evidence="2">K16</strain>
        <tissue evidence="2">Leaf</tissue>
    </source>
</reference>
<dbReference type="SUPFAM" id="SSF53098">
    <property type="entry name" value="Ribonuclease H-like"/>
    <property type="match status" value="1"/>
</dbReference>
<sequence length="146" mass="15988">MESPSTHCHHLKNKNCKGINWKGDHHFAKSIGLEIRSSYKPKLKIVEWTKPEVGWIKINTDGASKGNPGVAGEGGIPRNEEGAVIFAFYEKLGESDNTFAEVFSLFKALQICQIEVSVSVSNLDVAVGVCLCFNSDVTVSVLMFQS</sequence>
<comment type="caution">
    <text evidence="2">The sequence shown here is derived from an EMBL/GenBank/DDBJ whole genome shotgun (WGS) entry which is preliminary data.</text>
</comment>
<dbReference type="InterPro" id="IPR053151">
    <property type="entry name" value="RNase_H-like"/>
</dbReference>
<accession>A0AAE1TA06</accession>
<dbReference type="InterPro" id="IPR002156">
    <property type="entry name" value="RNaseH_domain"/>
</dbReference>
<dbReference type="PANTHER" id="PTHR47723">
    <property type="entry name" value="OS05G0353850 PROTEIN"/>
    <property type="match status" value="1"/>
</dbReference>